<accession>A0ABY6J0V5</accession>
<keyword evidence="1" id="KW-1133">Transmembrane helix</keyword>
<feature type="transmembrane region" description="Helical" evidence="1">
    <location>
        <begin position="213"/>
        <end position="232"/>
    </location>
</feature>
<feature type="domain" description="Urease accessory protein UreH-like transmembrane" evidence="2">
    <location>
        <begin position="43"/>
        <end position="223"/>
    </location>
</feature>
<protein>
    <submittedName>
        <fullName evidence="3">Sulfite exporter TauE/SafE family protein</fullName>
    </submittedName>
</protein>
<evidence type="ECO:0000259" key="2">
    <source>
        <dbReference type="Pfam" id="PF13386"/>
    </source>
</evidence>
<dbReference type="PANTHER" id="PTHR36394:SF1">
    <property type="entry name" value="OS01G0277700 PROTEIN"/>
    <property type="match status" value="1"/>
</dbReference>
<keyword evidence="1" id="KW-0472">Membrane</keyword>
<reference evidence="3" key="1">
    <citation type="submission" date="2022-10" db="EMBL/GenBank/DDBJ databases">
        <title>Chitinophaga sp. nov., isolated from soil.</title>
        <authorList>
            <person name="Jeon C.O."/>
        </authorList>
    </citation>
    <scope>NUCLEOTIDE SEQUENCE</scope>
    <source>
        <strain evidence="3">R8</strain>
    </source>
</reference>
<feature type="transmembrane region" description="Helical" evidence="1">
    <location>
        <begin position="175"/>
        <end position="201"/>
    </location>
</feature>
<organism evidence="3 4">
    <name type="scientific">Chitinophaga horti</name>
    <dbReference type="NCBI Taxonomy" id="2920382"/>
    <lineage>
        <taxon>Bacteria</taxon>
        <taxon>Pseudomonadati</taxon>
        <taxon>Bacteroidota</taxon>
        <taxon>Chitinophagia</taxon>
        <taxon>Chitinophagales</taxon>
        <taxon>Chitinophagaceae</taxon>
        <taxon>Chitinophaga</taxon>
    </lineage>
</organism>
<dbReference type="InterPro" id="IPR039447">
    <property type="entry name" value="UreH-like_TM_dom"/>
</dbReference>
<dbReference type="Pfam" id="PF13386">
    <property type="entry name" value="DsbD_2"/>
    <property type="match status" value="1"/>
</dbReference>
<name>A0ABY6J0V5_9BACT</name>
<evidence type="ECO:0000256" key="1">
    <source>
        <dbReference type="SAM" id="Phobius"/>
    </source>
</evidence>
<gene>
    <name evidence="3" type="ORF">MKQ68_17835</name>
</gene>
<feature type="transmembrane region" description="Helical" evidence="1">
    <location>
        <begin position="45"/>
        <end position="73"/>
    </location>
</feature>
<sequence>MNAEIGALAATAIGISCLHTVTGPDHYVPFIALSKARNWKLGKTIWWTIVCGIGHVGSSIILGLIGIALGWQIKKLTGLEDVRGGLAAWALLVFGTLYLIYGIRQAYLNRAHKHFDVYDDNSVYVYEHKHGEAPVYPQQRTKVTPWILFIIFVLGPCEPLIPLLTFPAVEQSPAGILLVAGVFTLFTLITMVGMVLLGYFGFSFLQTGKMEKYVHAIGGASITICGAGMVFWGW</sequence>
<dbReference type="PANTHER" id="PTHR36394">
    <property type="entry name" value="OS01G0277700 PROTEIN"/>
    <property type="match status" value="1"/>
</dbReference>
<feature type="transmembrane region" description="Helical" evidence="1">
    <location>
        <begin position="146"/>
        <end position="169"/>
    </location>
</feature>
<feature type="transmembrane region" description="Helical" evidence="1">
    <location>
        <begin position="85"/>
        <end position="103"/>
    </location>
</feature>
<dbReference type="Proteomes" id="UP001162741">
    <property type="component" value="Chromosome"/>
</dbReference>
<evidence type="ECO:0000313" key="4">
    <source>
        <dbReference type="Proteomes" id="UP001162741"/>
    </source>
</evidence>
<evidence type="ECO:0000313" key="3">
    <source>
        <dbReference type="EMBL" id="UYQ91949.1"/>
    </source>
</evidence>
<keyword evidence="4" id="KW-1185">Reference proteome</keyword>
<keyword evidence="1" id="KW-0812">Transmembrane</keyword>
<dbReference type="RefSeq" id="WP_264280297.1">
    <property type="nucleotide sequence ID" value="NZ_CP107006.1"/>
</dbReference>
<proteinExistence type="predicted"/>
<dbReference type="EMBL" id="CP107006">
    <property type="protein sequence ID" value="UYQ91949.1"/>
    <property type="molecule type" value="Genomic_DNA"/>
</dbReference>